<dbReference type="PROSITE" id="PS50111">
    <property type="entry name" value="CHEMOTAXIS_TRANSDUC_2"/>
    <property type="match status" value="1"/>
</dbReference>
<dbReference type="SUPFAM" id="SSF58104">
    <property type="entry name" value="Methyl-accepting chemotaxis protein (MCP) signaling domain"/>
    <property type="match status" value="1"/>
</dbReference>
<evidence type="ECO:0000313" key="13">
    <source>
        <dbReference type="EMBL" id="ABS04967.1"/>
    </source>
</evidence>
<dbReference type="GO" id="GO:0007165">
    <property type="term" value="P:signal transduction"/>
    <property type="evidence" value="ECO:0007669"/>
    <property type="project" value="UniProtKB-KW"/>
</dbReference>
<evidence type="ECO:0000256" key="5">
    <source>
        <dbReference type="ARBA" id="ARBA00022989"/>
    </source>
</evidence>
<dbReference type="Proteomes" id="UP000001116">
    <property type="component" value="Chromosome"/>
</dbReference>
<dbReference type="EMBL" id="CP000750">
    <property type="protein sequence ID" value="ABS04967.1"/>
    <property type="molecule type" value="Genomic_DNA"/>
</dbReference>
<feature type="domain" description="Methyl-accepting transducer" evidence="11">
    <location>
        <begin position="406"/>
        <end position="642"/>
    </location>
</feature>
<evidence type="ECO:0000256" key="4">
    <source>
        <dbReference type="ARBA" id="ARBA00022692"/>
    </source>
</evidence>
<evidence type="ECO:0000256" key="2">
    <source>
        <dbReference type="ARBA" id="ARBA00022475"/>
    </source>
</evidence>
<dbReference type="SMART" id="SM00283">
    <property type="entry name" value="MA"/>
    <property type="match status" value="1"/>
</dbReference>
<dbReference type="InterPro" id="IPR004089">
    <property type="entry name" value="MCPsignal_dom"/>
</dbReference>
<keyword evidence="2" id="KW-1003">Cell membrane</keyword>
<dbReference type="GO" id="GO:0006935">
    <property type="term" value="P:chemotaxis"/>
    <property type="evidence" value="ECO:0007669"/>
    <property type="project" value="UniProtKB-KW"/>
</dbReference>
<dbReference type="SMART" id="SM00304">
    <property type="entry name" value="HAMP"/>
    <property type="match status" value="1"/>
</dbReference>
<dbReference type="KEGG" id="kra:Krad_3504"/>
<dbReference type="CDD" id="cd06225">
    <property type="entry name" value="HAMP"/>
    <property type="match status" value="1"/>
</dbReference>
<dbReference type="PANTHER" id="PTHR32089:SF112">
    <property type="entry name" value="LYSOZYME-LIKE PROTEIN-RELATED"/>
    <property type="match status" value="1"/>
</dbReference>
<dbReference type="Gene3D" id="3.30.450.20">
    <property type="entry name" value="PAS domain"/>
    <property type="match status" value="2"/>
</dbReference>
<evidence type="ECO:0000259" key="12">
    <source>
        <dbReference type="PROSITE" id="PS50885"/>
    </source>
</evidence>
<keyword evidence="3" id="KW-0145">Chemotaxis</keyword>
<keyword evidence="5 10" id="KW-1133">Transmembrane helix</keyword>
<dbReference type="PROSITE" id="PS50885">
    <property type="entry name" value="HAMP"/>
    <property type="match status" value="1"/>
</dbReference>
<evidence type="ECO:0000313" key="14">
    <source>
        <dbReference type="Proteomes" id="UP000001116"/>
    </source>
</evidence>
<evidence type="ECO:0000259" key="11">
    <source>
        <dbReference type="PROSITE" id="PS50111"/>
    </source>
</evidence>
<evidence type="ECO:0000256" key="3">
    <source>
        <dbReference type="ARBA" id="ARBA00022500"/>
    </source>
</evidence>
<name>A6WDS8_KINRD</name>
<dbReference type="eggNOG" id="COG0840">
    <property type="taxonomic scope" value="Bacteria"/>
</dbReference>
<dbReference type="OrthoDB" id="1115140at2"/>
<protein>
    <submittedName>
        <fullName evidence="13">Methyl-accepting chemotaxis sensory transducer</fullName>
    </submittedName>
</protein>
<organism evidence="13 14">
    <name type="scientific">Kineococcus radiotolerans (strain ATCC BAA-149 / DSM 14245 / SRS30216)</name>
    <dbReference type="NCBI Taxonomy" id="266940"/>
    <lineage>
        <taxon>Bacteria</taxon>
        <taxon>Bacillati</taxon>
        <taxon>Actinomycetota</taxon>
        <taxon>Actinomycetes</taxon>
        <taxon>Kineosporiales</taxon>
        <taxon>Kineosporiaceae</taxon>
        <taxon>Kineococcus</taxon>
    </lineage>
</organism>
<dbReference type="Pfam" id="PF00015">
    <property type="entry name" value="MCPsignal"/>
    <property type="match status" value="1"/>
</dbReference>
<keyword evidence="7 9" id="KW-0807">Transducer</keyword>
<dbReference type="Gene3D" id="1.10.287.950">
    <property type="entry name" value="Methyl-accepting chemotaxis protein"/>
    <property type="match status" value="1"/>
</dbReference>
<dbReference type="Pfam" id="PF02743">
    <property type="entry name" value="dCache_1"/>
    <property type="match status" value="1"/>
</dbReference>
<gene>
    <name evidence="13" type="ordered locus">Krad_3504</name>
</gene>
<dbReference type="HOGENOM" id="CLU_000445_107_12_11"/>
<keyword evidence="14" id="KW-1185">Reference proteome</keyword>
<comment type="subcellular location">
    <subcellularLocation>
        <location evidence="1">Cell membrane</location>
        <topology evidence="1">Multi-pass membrane protein</topology>
    </subcellularLocation>
</comment>
<sequence>MRSIRTRLVASTLAMVVTTVTLLVVVVTARSSSFGEQQATRYTSQLARTSAGDVREELAGAVRTVTDLAGTLATLHRQGGLTRPAASELVRQSLLTHPGFFGVSTGWEANAFDGRDAEFAAGAGTDATTDASGRFVPYWYRSGNDVALAPLTGLDDPAASTWYWTPKETGEVLFTEPYTYAVDGVDVLMSTAAAPVVVDGTFLGVVTADLSLAGLTTSMAEVRPYGTGYASLLTDRGTFVTHPREDLLGTAAAGWAKSLAAEVTASGETATRSGEDAVLGGDALTAVAPVAVTGEQTWTLLVSAPRSAALAASHSLRTTTLLLGLLAVLVAGIVTWVIGTGIGRPIRRLRDSLTDIADGDGDLTKRVDETRRDELGELGGAFNRFAETIAATVREVSVEAATLDRAASTLDETSRRLGEDVQDTAQRSGVVAEQADTASGEVTGISAATEQMGASISEIARGTHEASRIAAEAVDTARSTERVIAELSSSSAEISEIVAAITSIAQQTNLLALNATIEAARAGDAGKGFAVVAGEVKELSLQTARATEDIERKIEALQGSVSQASGSVAHIGTVIDRLDEIQATVAAAVEEQSAVTGDLASGVSRAASATRTIAGTIGEVARVAERTTASAAETDACSRQVAGSAEHVRALVGRFKV</sequence>
<feature type="transmembrane region" description="Helical" evidence="10">
    <location>
        <begin position="321"/>
        <end position="342"/>
    </location>
</feature>
<dbReference type="RefSeq" id="WP_012086773.1">
    <property type="nucleotide sequence ID" value="NC_009664.2"/>
</dbReference>
<dbReference type="PANTHER" id="PTHR32089">
    <property type="entry name" value="METHYL-ACCEPTING CHEMOTAXIS PROTEIN MCPB"/>
    <property type="match status" value="1"/>
</dbReference>
<proteinExistence type="inferred from homology"/>
<comment type="similarity">
    <text evidence="8">Belongs to the methyl-accepting chemotaxis (MCP) protein family.</text>
</comment>
<dbReference type="InterPro" id="IPR033479">
    <property type="entry name" value="dCache_1"/>
</dbReference>
<dbReference type="InterPro" id="IPR003660">
    <property type="entry name" value="HAMP_dom"/>
</dbReference>
<dbReference type="GO" id="GO:0005886">
    <property type="term" value="C:plasma membrane"/>
    <property type="evidence" value="ECO:0007669"/>
    <property type="project" value="UniProtKB-SubCell"/>
</dbReference>
<keyword evidence="4 10" id="KW-0812">Transmembrane</keyword>
<evidence type="ECO:0000256" key="1">
    <source>
        <dbReference type="ARBA" id="ARBA00004651"/>
    </source>
</evidence>
<dbReference type="Pfam" id="PF00672">
    <property type="entry name" value="HAMP"/>
    <property type="match status" value="1"/>
</dbReference>
<evidence type="ECO:0000256" key="9">
    <source>
        <dbReference type="PROSITE-ProRule" id="PRU00284"/>
    </source>
</evidence>
<reference evidence="14" key="1">
    <citation type="journal article" date="2008" name="PLoS ONE">
        <title>Survival in nuclear waste, extreme resistance, and potential applications gleaned from the genome sequence of Kineococcus radiotolerans SRS30216.</title>
        <authorList>
            <person name="Bagwell C.E."/>
            <person name="Bhat S."/>
            <person name="Hawkins G.M."/>
            <person name="Smith B.W."/>
            <person name="Biswas T."/>
            <person name="Hoover T.R."/>
            <person name="Saunders E."/>
            <person name="Han C.S."/>
            <person name="Tsodikov O.V."/>
            <person name="Shimkets L.J."/>
        </authorList>
    </citation>
    <scope>NUCLEOTIDE SEQUENCE [LARGE SCALE GENOMIC DNA]</scope>
    <source>
        <strain evidence="14">ATCC BAA-149 / DSM 14245 / SRS30216</strain>
    </source>
</reference>
<keyword evidence="6 10" id="KW-0472">Membrane</keyword>
<dbReference type="CDD" id="cd12912">
    <property type="entry name" value="PDC2_MCP_like"/>
    <property type="match status" value="1"/>
</dbReference>
<evidence type="ECO:0000256" key="8">
    <source>
        <dbReference type="ARBA" id="ARBA00029447"/>
    </source>
</evidence>
<dbReference type="CDD" id="cd12913">
    <property type="entry name" value="PDC1_MCP_like"/>
    <property type="match status" value="1"/>
</dbReference>
<evidence type="ECO:0000256" key="7">
    <source>
        <dbReference type="ARBA" id="ARBA00023224"/>
    </source>
</evidence>
<feature type="domain" description="HAMP" evidence="12">
    <location>
        <begin position="340"/>
        <end position="394"/>
    </location>
</feature>
<accession>A6WDS8</accession>
<dbReference type="AlphaFoldDB" id="A6WDS8"/>
<evidence type="ECO:0000256" key="6">
    <source>
        <dbReference type="ARBA" id="ARBA00023136"/>
    </source>
</evidence>
<evidence type="ECO:0000256" key="10">
    <source>
        <dbReference type="SAM" id="Phobius"/>
    </source>
</evidence>
<dbReference type="STRING" id="266940.Krad_3504"/>